<dbReference type="EMBL" id="LR796402">
    <property type="protein sequence ID" value="CAB4141951.1"/>
    <property type="molecule type" value="Genomic_DNA"/>
</dbReference>
<sequence>MANVKISDLPAAASAGGTDQLETNQGGTSRRLTVAQVATHVRSTATDTVVVAAGSASAPSIAPTGDSNTGIFFPAADTIAFSEGGVEALRLDSSGNATFAGTVAMASSFLRNRIINGDMRIDQRNGGASVTATDAGYQLDRWQTFSGAASKFTVQQNAGSVTPPAGFTNYLGVTSSSAYTAAAGEAFSVNQNIEGFNVSDFAFGSANARSITLSFWVRSSLTGTFSAAIRNSAANRSYPFTYSVPSANTWTQISVTIPGDTSGTWLTTNGIGLALTFDLGSGANFRGTAGAWNSNFNTGATGSVSVVGTNGATFYLTGVQLEVGTAATPFERRLYGQELALCQRYFQIVDTVMGAVTGSGTTNTYRAKLSVTMRATPTVSIVSSQNINTTGATVVANGNEHFQHSSVGSAGGGFISEAIGRFSAEL</sequence>
<gene>
    <name evidence="1" type="ORF">UFOVP421_42</name>
</gene>
<accession>A0A6J5M723</accession>
<reference evidence="1" key="1">
    <citation type="submission" date="2020-04" db="EMBL/GenBank/DDBJ databases">
        <authorList>
            <person name="Chiriac C."/>
            <person name="Salcher M."/>
            <person name="Ghai R."/>
            <person name="Kavagutti S V."/>
        </authorList>
    </citation>
    <scope>NUCLEOTIDE SEQUENCE</scope>
</reference>
<proteinExistence type="predicted"/>
<organism evidence="1">
    <name type="scientific">uncultured Caudovirales phage</name>
    <dbReference type="NCBI Taxonomy" id="2100421"/>
    <lineage>
        <taxon>Viruses</taxon>
        <taxon>Duplodnaviria</taxon>
        <taxon>Heunggongvirae</taxon>
        <taxon>Uroviricota</taxon>
        <taxon>Caudoviricetes</taxon>
        <taxon>Peduoviridae</taxon>
        <taxon>Maltschvirus</taxon>
        <taxon>Maltschvirus maltsch</taxon>
    </lineage>
</organism>
<protein>
    <submittedName>
        <fullName evidence="1">Uncharacterized protein</fullName>
    </submittedName>
</protein>
<name>A0A6J5M723_9CAUD</name>
<evidence type="ECO:0000313" key="1">
    <source>
        <dbReference type="EMBL" id="CAB4141951.1"/>
    </source>
</evidence>